<evidence type="ECO:0000313" key="2">
    <source>
        <dbReference type="EMBL" id="GAI99173.1"/>
    </source>
</evidence>
<evidence type="ECO:0008006" key="3">
    <source>
        <dbReference type="Google" id="ProtNLM"/>
    </source>
</evidence>
<feature type="transmembrane region" description="Helical" evidence="1">
    <location>
        <begin position="12"/>
        <end position="33"/>
    </location>
</feature>
<proteinExistence type="predicted"/>
<feature type="transmembrane region" description="Helical" evidence="1">
    <location>
        <begin position="121"/>
        <end position="142"/>
    </location>
</feature>
<organism evidence="2">
    <name type="scientific">marine sediment metagenome</name>
    <dbReference type="NCBI Taxonomy" id="412755"/>
    <lineage>
        <taxon>unclassified sequences</taxon>
        <taxon>metagenomes</taxon>
        <taxon>ecological metagenomes</taxon>
    </lineage>
</organism>
<protein>
    <recommendedName>
        <fullName evidence="3">Peptidase M56 domain-containing protein</fullName>
    </recommendedName>
</protein>
<keyword evidence="1" id="KW-0472">Membrane</keyword>
<sequence length="160" mass="17489">MENYLTQITNYLWTQSWQIAILAAAIAAVSLLLKNKSAHIRYLLWLILLAKCLVPPLLTVPLGILPQEQIAAQPTIETAVQIPAVFVDTTEVTVYEPAPLPLAPVESTIFDKFAAVTMSQWLGLAWILGAGLFVLIAGIKAIPLNHWLKGARKPLAADLQ</sequence>
<gene>
    <name evidence="2" type="ORF">S12H4_27666</name>
</gene>
<evidence type="ECO:0000256" key="1">
    <source>
        <dbReference type="SAM" id="Phobius"/>
    </source>
</evidence>
<dbReference type="AlphaFoldDB" id="X1T1U2"/>
<keyword evidence="1" id="KW-0812">Transmembrane</keyword>
<reference evidence="2" key="1">
    <citation type="journal article" date="2014" name="Front. Microbiol.">
        <title>High frequency of phylogenetically diverse reductive dehalogenase-homologous genes in deep subseafloor sedimentary metagenomes.</title>
        <authorList>
            <person name="Kawai M."/>
            <person name="Futagami T."/>
            <person name="Toyoda A."/>
            <person name="Takaki Y."/>
            <person name="Nishi S."/>
            <person name="Hori S."/>
            <person name="Arai W."/>
            <person name="Tsubouchi T."/>
            <person name="Morono Y."/>
            <person name="Uchiyama I."/>
            <person name="Ito T."/>
            <person name="Fujiyama A."/>
            <person name="Inagaki F."/>
            <person name="Takami H."/>
        </authorList>
    </citation>
    <scope>NUCLEOTIDE SEQUENCE</scope>
    <source>
        <strain evidence="2">Expedition CK06-06</strain>
    </source>
</reference>
<comment type="caution">
    <text evidence="2">The sequence shown here is derived from an EMBL/GenBank/DDBJ whole genome shotgun (WGS) entry which is preliminary data.</text>
</comment>
<keyword evidence="1" id="KW-1133">Transmembrane helix</keyword>
<dbReference type="EMBL" id="BARW01015808">
    <property type="protein sequence ID" value="GAI99173.1"/>
    <property type="molecule type" value="Genomic_DNA"/>
</dbReference>
<feature type="transmembrane region" description="Helical" evidence="1">
    <location>
        <begin position="42"/>
        <end position="64"/>
    </location>
</feature>
<feature type="non-terminal residue" evidence="2">
    <location>
        <position position="160"/>
    </location>
</feature>
<accession>X1T1U2</accession>
<name>X1T1U2_9ZZZZ</name>